<dbReference type="PANTHER" id="PTHR47861:SF4">
    <property type="entry name" value="FKBP-TYPE 16 KDA PEPTIDYL-PROLYL CIS-TRANS ISOMERASE"/>
    <property type="match status" value="1"/>
</dbReference>
<comment type="caution">
    <text evidence="8">The sequence shown here is derived from an EMBL/GenBank/DDBJ whole genome shotgun (WGS) entry which is preliminary data.</text>
</comment>
<dbReference type="Proteomes" id="UP000610558">
    <property type="component" value="Unassembled WGS sequence"/>
</dbReference>
<comment type="similarity">
    <text evidence="2 6">Belongs to the FKBP-type PPIase family.</text>
</comment>
<dbReference type="SUPFAM" id="SSF54534">
    <property type="entry name" value="FKBP-like"/>
    <property type="match status" value="1"/>
</dbReference>
<evidence type="ECO:0000256" key="5">
    <source>
        <dbReference type="PROSITE-ProRule" id="PRU00277"/>
    </source>
</evidence>
<name>A0A927C0Y1_9GAMM</name>
<keyword evidence="3 5" id="KW-0697">Rotamase</keyword>
<dbReference type="PANTHER" id="PTHR47861">
    <property type="entry name" value="FKBP-TYPE PEPTIDYL-PROLYL CIS-TRANS ISOMERASE SLYD"/>
    <property type="match status" value="1"/>
</dbReference>
<dbReference type="InterPro" id="IPR048261">
    <property type="entry name" value="SlpA/SlyD-like_ins_sf"/>
</dbReference>
<organism evidence="8 9">
    <name type="scientific">Spongiibacter pelagi</name>
    <dbReference type="NCBI Taxonomy" id="2760804"/>
    <lineage>
        <taxon>Bacteria</taxon>
        <taxon>Pseudomonadati</taxon>
        <taxon>Pseudomonadota</taxon>
        <taxon>Gammaproteobacteria</taxon>
        <taxon>Cellvibrionales</taxon>
        <taxon>Spongiibacteraceae</taxon>
        <taxon>Spongiibacter</taxon>
    </lineage>
</organism>
<reference evidence="8" key="1">
    <citation type="submission" date="2020-09" db="EMBL/GenBank/DDBJ databases">
        <authorList>
            <person name="Yoon J.-W."/>
        </authorList>
    </citation>
    <scope>NUCLEOTIDE SEQUENCE</scope>
    <source>
        <strain evidence="8">KMU-158</strain>
    </source>
</reference>
<gene>
    <name evidence="8" type="primary">fkpB</name>
    <name evidence="8" type="ORF">IB286_06785</name>
</gene>
<evidence type="ECO:0000256" key="3">
    <source>
        <dbReference type="ARBA" id="ARBA00023110"/>
    </source>
</evidence>
<sequence length="149" mass="15949">MSNVSVGPNTEISLHFALMLEDGSEVDSTFNRQPATFVFGDGNLLPNVEAKLIGLTAGAAEVFDLPPEDAFGQRNPANIQRIPRSQFAADMELQEGLVISFADASRAELPGVISAIEDEVIEVDFNHPLAGRTLQFKVEILAVAPVAAE</sequence>
<proteinExistence type="inferred from homology"/>
<keyword evidence="9" id="KW-1185">Reference proteome</keyword>
<dbReference type="AlphaFoldDB" id="A0A927C0Y1"/>
<dbReference type="GO" id="GO:0003755">
    <property type="term" value="F:peptidyl-prolyl cis-trans isomerase activity"/>
    <property type="evidence" value="ECO:0007669"/>
    <property type="project" value="UniProtKB-UniRule"/>
</dbReference>
<dbReference type="Pfam" id="PF00254">
    <property type="entry name" value="FKBP_C"/>
    <property type="match status" value="1"/>
</dbReference>
<dbReference type="Gene3D" id="3.10.50.40">
    <property type="match status" value="1"/>
</dbReference>
<feature type="domain" description="PPIase FKBP-type" evidence="7">
    <location>
        <begin position="9"/>
        <end position="83"/>
    </location>
</feature>
<evidence type="ECO:0000313" key="8">
    <source>
        <dbReference type="EMBL" id="MBD2858714.1"/>
    </source>
</evidence>
<dbReference type="Gene3D" id="2.40.10.330">
    <property type="match status" value="1"/>
</dbReference>
<comment type="catalytic activity">
    <reaction evidence="1 5 6">
        <text>[protein]-peptidylproline (omega=180) = [protein]-peptidylproline (omega=0)</text>
        <dbReference type="Rhea" id="RHEA:16237"/>
        <dbReference type="Rhea" id="RHEA-COMP:10747"/>
        <dbReference type="Rhea" id="RHEA-COMP:10748"/>
        <dbReference type="ChEBI" id="CHEBI:83833"/>
        <dbReference type="ChEBI" id="CHEBI:83834"/>
        <dbReference type="EC" id="5.2.1.8"/>
    </reaction>
</comment>
<evidence type="ECO:0000259" key="7">
    <source>
        <dbReference type="PROSITE" id="PS50059"/>
    </source>
</evidence>
<dbReference type="EMBL" id="JACXLD010000003">
    <property type="protein sequence ID" value="MBD2858714.1"/>
    <property type="molecule type" value="Genomic_DNA"/>
</dbReference>
<dbReference type="InterPro" id="IPR001179">
    <property type="entry name" value="PPIase_FKBP_dom"/>
</dbReference>
<evidence type="ECO:0000313" key="9">
    <source>
        <dbReference type="Proteomes" id="UP000610558"/>
    </source>
</evidence>
<protein>
    <recommendedName>
        <fullName evidence="6">Peptidyl-prolyl cis-trans isomerase</fullName>
        <ecNumber evidence="6">5.2.1.8</ecNumber>
    </recommendedName>
</protein>
<evidence type="ECO:0000256" key="6">
    <source>
        <dbReference type="RuleBase" id="RU003915"/>
    </source>
</evidence>
<evidence type="ECO:0000256" key="1">
    <source>
        <dbReference type="ARBA" id="ARBA00000971"/>
    </source>
</evidence>
<dbReference type="PROSITE" id="PS50059">
    <property type="entry name" value="FKBP_PPIASE"/>
    <property type="match status" value="1"/>
</dbReference>
<dbReference type="InterPro" id="IPR046357">
    <property type="entry name" value="PPIase_dom_sf"/>
</dbReference>
<accession>A0A927C0Y1</accession>
<dbReference type="EC" id="5.2.1.8" evidence="6"/>
<dbReference type="NCBIfam" id="NF011676">
    <property type="entry name" value="PRK15095.1"/>
    <property type="match status" value="1"/>
</dbReference>
<evidence type="ECO:0000256" key="4">
    <source>
        <dbReference type="ARBA" id="ARBA00023235"/>
    </source>
</evidence>
<dbReference type="RefSeq" id="WP_190763845.1">
    <property type="nucleotide sequence ID" value="NZ_JACXLD010000003.1"/>
</dbReference>
<evidence type="ECO:0000256" key="2">
    <source>
        <dbReference type="ARBA" id="ARBA00006577"/>
    </source>
</evidence>
<keyword evidence="4 5" id="KW-0413">Isomerase</keyword>